<name>M3CBE9_SPHMS</name>
<feature type="compositionally biased region" description="Basic and acidic residues" evidence="1">
    <location>
        <begin position="147"/>
        <end position="163"/>
    </location>
</feature>
<feature type="compositionally biased region" description="Basic and acidic residues" evidence="1">
    <location>
        <begin position="368"/>
        <end position="386"/>
    </location>
</feature>
<feature type="region of interest" description="Disordered" evidence="1">
    <location>
        <begin position="1"/>
        <end position="31"/>
    </location>
</feature>
<feature type="compositionally biased region" description="Basic residues" evidence="1">
    <location>
        <begin position="196"/>
        <end position="205"/>
    </location>
</feature>
<gene>
    <name evidence="2" type="ORF">SEPMUDRAFT_150908</name>
</gene>
<feature type="region of interest" description="Disordered" evidence="1">
    <location>
        <begin position="368"/>
        <end position="473"/>
    </location>
</feature>
<feature type="compositionally biased region" description="Polar residues" evidence="1">
    <location>
        <begin position="391"/>
        <end position="401"/>
    </location>
</feature>
<dbReference type="RefSeq" id="XP_016757878.1">
    <property type="nucleotide sequence ID" value="XM_016906468.1"/>
</dbReference>
<organism evidence="2 3">
    <name type="scientific">Sphaerulina musiva (strain SO2202)</name>
    <name type="common">Poplar stem canker fungus</name>
    <name type="synonym">Septoria musiva</name>
    <dbReference type="NCBI Taxonomy" id="692275"/>
    <lineage>
        <taxon>Eukaryota</taxon>
        <taxon>Fungi</taxon>
        <taxon>Dikarya</taxon>
        <taxon>Ascomycota</taxon>
        <taxon>Pezizomycotina</taxon>
        <taxon>Dothideomycetes</taxon>
        <taxon>Dothideomycetidae</taxon>
        <taxon>Mycosphaerellales</taxon>
        <taxon>Mycosphaerellaceae</taxon>
        <taxon>Sphaerulina</taxon>
    </lineage>
</organism>
<dbReference type="GeneID" id="27903605"/>
<feature type="region of interest" description="Disordered" evidence="1">
    <location>
        <begin position="81"/>
        <end position="272"/>
    </location>
</feature>
<feature type="compositionally biased region" description="Acidic residues" evidence="1">
    <location>
        <begin position="219"/>
        <end position="231"/>
    </location>
</feature>
<reference evidence="2 3" key="1">
    <citation type="journal article" date="2012" name="PLoS Pathog.">
        <title>Diverse lifestyles and strategies of plant pathogenesis encoded in the genomes of eighteen Dothideomycetes fungi.</title>
        <authorList>
            <person name="Ohm R.A."/>
            <person name="Feau N."/>
            <person name="Henrissat B."/>
            <person name="Schoch C.L."/>
            <person name="Horwitz B.A."/>
            <person name="Barry K.W."/>
            <person name="Condon B.J."/>
            <person name="Copeland A.C."/>
            <person name="Dhillon B."/>
            <person name="Glaser F."/>
            <person name="Hesse C.N."/>
            <person name="Kosti I."/>
            <person name="LaButti K."/>
            <person name="Lindquist E.A."/>
            <person name="Lucas S."/>
            <person name="Salamov A.A."/>
            <person name="Bradshaw R.E."/>
            <person name="Ciuffetti L."/>
            <person name="Hamelin R.C."/>
            <person name="Kema G.H.J."/>
            <person name="Lawrence C."/>
            <person name="Scott J.A."/>
            <person name="Spatafora J.W."/>
            <person name="Turgeon B.G."/>
            <person name="de Wit P.J.G.M."/>
            <person name="Zhong S."/>
            <person name="Goodwin S.B."/>
            <person name="Grigoriev I.V."/>
        </authorList>
    </citation>
    <scope>NUCLEOTIDE SEQUENCE [LARGE SCALE GENOMIC DNA]</scope>
    <source>
        <strain evidence="2 3">SO2202</strain>
    </source>
</reference>
<dbReference type="Proteomes" id="UP000016931">
    <property type="component" value="Unassembled WGS sequence"/>
</dbReference>
<evidence type="ECO:0000256" key="1">
    <source>
        <dbReference type="SAM" id="MobiDB-lite"/>
    </source>
</evidence>
<protein>
    <submittedName>
        <fullName evidence="2">Uncharacterized protein</fullName>
    </submittedName>
</protein>
<evidence type="ECO:0000313" key="2">
    <source>
        <dbReference type="EMBL" id="EMF09757.1"/>
    </source>
</evidence>
<feature type="compositionally biased region" description="Acidic residues" evidence="1">
    <location>
        <begin position="121"/>
        <end position="135"/>
    </location>
</feature>
<keyword evidence="3" id="KW-1185">Reference proteome</keyword>
<sequence>MRTRRSAPTGSDDGEDDHMRRLIDPKTGEVPRSVRELIIDNGQKEEKKEMGYYTWRGASYAIDENTPQEWIDAEAHLRKDAEKKANAPVRPRKSKSETSANAPVRFTNLKPRDPKLRSLTPDEEEMHQEQDEGQVEELLSTAAVIDKNSKRPREASREAEPVRTKKPKQQQKDPTSLKNRPPKGHYLFPALSTKPEKKKKKRPKSVPKPNIPRAKEEEEHVEQEYVEQELVEQEHVEQEHVEQEHVEQEHVEQQHVEQDRQSAPQMELRDTATVPDMSLALSIAVTDEDKKMISRIFGHITEPEANPLATTIVDLAKIQARAQNNLARSEALLSTMKEFKDQLLAKQGRESPTRDSVMAQDSVLGAQDIEHPSSPKESPTEMDHHAAPTSRMPSLSHSAQSELEWYAPSPTTSQYMNPVRDSDHDGGPPGQYSSSLTAEKLQAALDGYPPAAMHSGQDSKGGGHSAEPAQAAG</sequence>
<dbReference type="AlphaFoldDB" id="M3CBE9"/>
<evidence type="ECO:0000313" key="3">
    <source>
        <dbReference type="Proteomes" id="UP000016931"/>
    </source>
</evidence>
<dbReference type="EMBL" id="KB456268">
    <property type="protein sequence ID" value="EMF09757.1"/>
    <property type="molecule type" value="Genomic_DNA"/>
</dbReference>
<feature type="compositionally biased region" description="Basic and acidic residues" evidence="1">
    <location>
        <begin position="232"/>
        <end position="260"/>
    </location>
</feature>
<dbReference type="OrthoDB" id="3650955at2759"/>
<dbReference type="HOGENOM" id="CLU_577673_0_0_1"/>
<proteinExistence type="predicted"/>
<accession>M3CBE9</accession>
<feature type="compositionally biased region" description="Basic and acidic residues" evidence="1">
    <location>
        <begin position="17"/>
        <end position="31"/>
    </location>
</feature>